<feature type="region of interest" description="Disordered" evidence="8">
    <location>
        <begin position="914"/>
        <end position="971"/>
    </location>
</feature>
<dbReference type="Gene3D" id="1.10.8.60">
    <property type="match status" value="1"/>
</dbReference>
<dbReference type="GO" id="GO:0005524">
    <property type="term" value="F:ATP binding"/>
    <property type="evidence" value="ECO:0007669"/>
    <property type="project" value="UniProtKB-KW"/>
</dbReference>
<feature type="region of interest" description="Disordered" evidence="8">
    <location>
        <begin position="524"/>
        <end position="550"/>
    </location>
</feature>
<dbReference type="PANTHER" id="PTHR11638">
    <property type="entry name" value="ATP-DEPENDENT CLP PROTEASE"/>
    <property type="match status" value="1"/>
</dbReference>
<keyword evidence="5" id="KW-0143">Chaperone</keyword>
<dbReference type="InterPro" id="IPR018368">
    <property type="entry name" value="ClpA/B_CS1"/>
</dbReference>
<dbReference type="NCBIfam" id="TIGR03345">
    <property type="entry name" value="VI_ClpV1"/>
    <property type="match status" value="1"/>
</dbReference>
<dbReference type="SUPFAM" id="SSF52540">
    <property type="entry name" value="P-loop containing nucleoside triphosphate hydrolases"/>
    <property type="match status" value="2"/>
</dbReference>
<keyword evidence="4" id="KW-0067">ATP-binding</keyword>
<feature type="domain" description="Clp R" evidence="9">
    <location>
        <begin position="1"/>
        <end position="80"/>
    </location>
</feature>
<dbReference type="SMART" id="SM00382">
    <property type="entry name" value="AAA"/>
    <property type="match status" value="2"/>
</dbReference>
<evidence type="ECO:0000256" key="8">
    <source>
        <dbReference type="SAM" id="MobiDB-lite"/>
    </source>
</evidence>
<sequence>MQPDLKALFARLNPYTKRSLETASGLCVSSSHYEVTIDHLLLVMIDDENRDLQAMLRAFDIDPANLRRALQRTVEGLRSGNSGRPVFSPLLIEWLTDGWIISSVELNLGEIRSGALLIALLQTPGRYGGADWYSLIEQISAREAKRRFGELTQASEEQAGAFATQPGEAGKADGSTGAAPAAGITEDSALGRFTINFTEQARSGRIDPVFCRDLEIQQMIDILGRRRKNNPICVGEPGVGKTAVVEGLALKIAQGDVPAFLQGVELVGLDLGMLQAGAGVKGEFENRLKGIIDEVKASTKPIVLFIDEAHMMIGAGGSAGGSDAANLLKPALARGELKTIAATTWSEYKKYFEKDAALARRFQLVKLDEPTPDQAVTIIRGLRGLYEKSHGVYIRDDAVVAAAKLSARYLSGRQLPDKAVDVLDTASARVKLSISSKPARLDGTERRIEELDRALSAVRRDEASYIGTESDLIPELEAEIEKLKAEAVSLGARWETERGLIEEILALRQKLGIGGSVEEAEAEIKQQEKTADGAVEPAAAPDGTSEMDADEKREAIDALKQKVAELAKVQGHDPLLTYEVSPDAVGQVISDWTGIPVGRMVRDESAAVLALSNRLKERVIGQDQAILAIDEGVRAAKAGLNSPTQPMGVFLFVGPSGVGKTELATAVAETLFGGDRFLTSINMSEFQEKHTLSKLVGSPPGYVGYGEGGILTEAVRQRPYSVVLLDEVEKADLEVMNLFYQVFDKGTLSDGEGRVIDFKNTIVILTSNLATDTLTQMGLADEKPSVDQLVEAIRPELSRHFKPALLARMQIVPFYPLVGSPLAGIVRLKLNKLVRQLRESQKIDLTYSDAVVNLIAARCTEVETGARNIDHIVNRTLRPAIATEILNRMTDEDDIDHMQVDVGEDSEFVITFGAPPEAHVGNGSAGSDDGPVDEGPSDAGPSNEVIGADFSFPTSDGPLTDPSETTGRLPE</sequence>
<dbReference type="InterPro" id="IPR017729">
    <property type="entry name" value="ATPase_T6SS_ClpV1"/>
</dbReference>
<evidence type="ECO:0000256" key="6">
    <source>
        <dbReference type="PROSITE-ProRule" id="PRU01251"/>
    </source>
</evidence>
<dbReference type="PROSITE" id="PS51903">
    <property type="entry name" value="CLP_R"/>
    <property type="match status" value="1"/>
</dbReference>
<dbReference type="InterPro" id="IPR041546">
    <property type="entry name" value="ClpA/ClpB_AAA_lid"/>
</dbReference>
<dbReference type="CDD" id="cd00009">
    <property type="entry name" value="AAA"/>
    <property type="match status" value="1"/>
</dbReference>
<dbReference type="InterPro" id="IPR003959">
    <property type="entry name" value="ATPase_AAA_core"/>
</dbReference>
<keyword evidence="3" id="KW-0547">Nucleotide-binding</keyword>
<dbReference type="Pfam" id="PF07724">
    <property type="entry name" value="AAA_2"/>
    <property type="match status" value="1"/>
</dbReference>
<dbReference type="PROSITE" id="PS00870">
    <property type="entry name" value="CLPAB_1"/>
    <property type="match status" value="1"/>
</dbReference>
<evidence type="ECO:0000259" key="9">
    <source>
        <dbReference type="PROSITE" id="PS51903"/>
    </source>
</evidence>
<dbReference type="Gene3D" id="1.10.1780.10">
    <property type="entry name" value="Clp, N-terminal domain"/>
    <property type="match status" value="1"/>
</dbReference>
<proteinExistence type="inferred from homology"/>
<dbReference type="GO" id="GO:0034605">
    <property type="term" value="P:cellular response to heat"/>
    <property type="evidence" value="ECO:0007669"/>
    <property type="project" value="TreeGrafter"/>
</dbReference>
<protein>
    <submittedName>
        <fullName evidence="10">Type VI secretion system protein VasG</fullName>
    </submittedName>
</protein>
<evidence type="ECO:0000313" key="10">
    <source>
        <dbReference type="EMBL" id="MDQ0314271.1"/>
    </source>
</evidence>
<comment type="similarity">
    <text evidence="1">Belongs to the ClpA/ClpB family.</text>
</comment>
<dbReference type="InterPro" id="IPR027417">
    <property type="entry name" value="P-loop_NTPase"/>
</dbReference>
<accession>A0AAE3VM88</accession>
<dbReference type="SMART" id="SM01086">
    <property type="entry name" value="ClpB_D2-small"/>
    <property type="match status" value="1"/>
</dbReference>
<dbReference type="Proteomes" id="UP001229244">
    <property type="component" value="Unassembled WGS sequence"/>
</dbReference>
<dbReference type="Pfam" id="PF02861">
    <property type="entry name" value="Clp_N"/>
    <property type="match status" value="1"/>
</dbReference>
<dbReference type="Gene3D" id="3.40.50.300">
    <property type="entry name" value="P-loop containing nucleotide triphosphate hydrolases"/>
    <property type="match status" value="3"/>
</dbReference>
<dbReference type="InterPro" id="IPR050130">
    <property type="entry name" value="ClpA_ClpB"/>
</dbReference>
<evidence type="ECO:0000256" key="1">
    <source>
        <dbReference type="ARBA" id="ARBA00008675"/>
    </source>
</evidence>
<keyword evidence="7" id="KW-0175">Coiled coil</keyword>
<dbReference type="InterPro" id="IPR001270">
    <property type="entry name" value="ClpA/B"/>
</dbReference>
<keyword evidence="11" id="KW-1185">Reference proteome</keyword>
<dbReference type="CDD" id="cd19499">
    <property type="entry name" value="RecA-like_ClpB_Hsp104-like"/>
    <property type="match status" value="1"/>
</dbReference>
<name>A0AAE3VM88_9HYPH</name>
<evidence type="ECO:0000256" key="3">
    <source>
        <dbReference type="ARBA" id="ARBA00022741"/>
    </source>
</evidence>
<dbReference type="InterPro" id="IPR019489">
    <property type="entry name" value="Clp_ATPase_C"/>
</dbReference>
<dbReference type="Pfam" id="PF10431">
    <property type="entry name" value="ClpB_D2-small"/>
    <property type="match status" value="1"/>
</dbReference>
<dbReference type="GO" id="GO:0016887">
    <property type="term" value="F:ATP hydrolysis activity"/>
    <property type="evidence" value="ECO:0007669"/>
    <property type="project" value="InterPro"/>
</dbReference>
<dbReference type="InterPro" id="IPR036628">
    <property type="entry name" value="Clp_N_dom_sf"/>
</dbReference>
<evidence type="ECO:0000256" key="7">
    <source>
        <dbReference type="SAM" id="Coils"/>
    </source>
</evidence>
<keyword evidence="2 6" id="KW-0677">Repeat</keyword>
<evidence type="ECO:0000313" key="11">
    <source>
        <dbReference type="Proteomes" id="UP001229244"/>
    </source>
</evidence>
<dbReference type="GO" id="GO:0005737">
    <property type="term" value="C:cytoplasm"/>
    <property type="evidence" value="ECO:0007669"/>
    <property type="project" value="TreeGrafter"/>
</dbReference>
<gene>
    <name evidence="10" type="ORF">J2S73_000708</name>
</gene>
<feature type="compositionally biased region" description="Polar residues" evidence="8">
    <location>
        <begin position="962"/>
        <end position="971"/>
    </location>
</feature>
<dbReference type="FunFam" id="3.40.50.300:FF:000025">
    <property type="entry name" value="ATP-dependent Clp protease subunit"/>
    <property type="match status" value="1"/>
</dbReference>
<evidence type="ECO:0000256" key="4">
    <source>
        <dbReference type="ARBA" id="ARBA00022840"/>
    </source>
</evidence>
<dbReference type="RefSeq" id="WP_306884045.1">
    <property type="nucleotide sequence ID" value="NZ_JAUSUL010000001.1"/>
</dbReference>
<dbReference type="PANTHER" id="PTHR11638:SF181">
    <property type="entry name" value="ATPASE SUBUNIT OF ATP-DEPENDENT PROTEASE"/>
    <property type="match status" value="1"/>
</dbReference>
<dbReference type="PRINTS" id="PR00300">
    <property type="entry name" value="CLPPROTEASEA"/>
</dbReference>
<feature type="coiled-coil region" evidence="7">
    <location>
        <begin position="441"/>
        <end position="493"/>
    </location>
</feature>
<comment type="caution">
    <text evidence="10">The sequence shown here is derived from an EMBL/GenBank/DDBJ whole genome shotgun (WGS) entry which is preliminary data.</text>
</comment>
<evidence type="ECO:0000256" key="5">
    <source>
        <dbReference type="ARBA" id="ARBA00023186"/>
    </source>
</evidence>
<evidence type="ECO:0000256" key="2">
    <source>
        <dbReference type="ARBA" id="ARBA00022737"/>
    </source>
</evidence>
<dbReference type="Pfam" id="PF17871">
    <property type="entry name" value="AAA_lid_9"/>
    <property type="match status" value="1"/>
</dbReference>
<dbReference type="InterPro" id="IPR004176">
    <property type="entry name" value="Clp_R_N"/>
</dbReference>
<dbReference type="SUPFAM" id="SSF81923">
    <property type="entry name" value="Double Clp-N motif"/>
    <property type="match status" value="1"/>
</dbReference>
<reference evidence="10" key="1">
    <citation type="submission" date="2023-07" db="EMBL/GenBank/DDBJ databases">
        <title>Genomic Encyclopedia of Type Strains, Phase IV (KMG-IV): sequencing the most valuable type-strain genomes for metagenomic binning, comparative biology and taxonomic classification.</title>
        <authorList>
            <person name="Goeker M."/>
        </authorList>
    </citation>
    <scope>NUCLEOTIDE SEQUENCE</scope>
    <source>
        <strain evidence="10">DSM 21202</strain>
    </source>
</reference>
<dbReference type="Pfam" id="PF00004">
    <property type="entry name" value="AAA"/>
    <property type="match status" value="1"/>
</dbReference>
<dbReference type="EMBL" id="JAUSUL010000001">
    <property type="protein sequence ID" value="MDQ0314271.1"/>
    <property type="molecule type" value="Genomic_DNA"/>
</dbReference>
<organism evidence="10 11">
    <name type="scientific">Amorphus orientalis</name>
    <dbReference type="NCBI Taxonomy" id="649198"/>
    <lineage>
        <taxon>Bacteria</taxon>
        <taxon>Pseudomonadati</taxon>
        <taxon>Pseudomonadota</taxon>
        <taxon>Alphaproteobacteria</taxon>
        <taxon>Hyphomicrobiales</taxon>
        <taxon>Amorphaceae</taxon>
        <taxon>Amorphus</taxon>
    </lineage>
</organism>
<dbReference type="AlphaFoldDB" id="A0AAE3VM88"/>
<dbReference type="InterPro" id="IPR003593">
    <property type="entry name" value="AAA+_ATPase"/>
</dbReference>